<evidence type="ECO:0000256" key="2">
    <source>
        <dbReference type="ARBA" id="ARBA00023002"/>
    </source>
</evidence>
<evidence type="ECO:0000256" key="1">
    <source>
        <dbReference type="ARBA" id="ARBA00006484"/>
    </source>
</evidence>
<protein>
    <submittedName>
        <fullName evidence="3">SDR family oxidoreductase</fullName>
    </submittedName>
</protein>
<dbReference type="KEGG" id="erz:ER308_13530"/>
<accession>A0A411YGY9</accession>
<organism evidence="3 4">
    <name type="scientific">Egibacter rhizosphaerae</name>
    <dbReference type="NCBI Taxonomy" id="1670831"/>
    <lineage>
        <taxon>Bacteria</taxon>
        <taxon>Bacillati</taxon>
        <taxon>Actinomycetota</taxon>
        <taxon>Nitriliruptoria</taxon>
        <taxon>Egibacterales</taxon>
        <taxon>Egibacteraceae</taxon>
        <taxon>Egibacter</taxon>
    </lineage>
</organism>
<dbReference type="Gene3D" id="3.40.50.720">
    <property type="entry name" value="NAD(P)-binding Rossmann-like Domain"/>
    <property type="match status" value="1"/>
</dbReference>
<dbReference type="OrthoDB" id="9804774at2"/>
<comment type="similarity">
    <text evidence="1">Belongs to the short-chain dehydrogenases/reductases (SDR) family.</text>
</comment>
<name>A0A411YGY9_9ACTN</name>
<dbReference type="PANTHER" id="PTHR42879:SF6">
    <property type="entry name" value="NADPH-DEPENDENT REDUCTASE BACG"/>
    <property type="match status" value="1"/>
</dbReference>
<dbReference type="EMBL" id="CP036402">
    <property type="protein sequence ID" value="QBI20483.1"/>
    <property type="molecule type" value="Genomic_DNA"/>
</dbReference>
<dbReference type="InterPro" id="IPR002347">
    <property type="entry name" value="SDR_fam"/>
</dbReference>
<reference evidence="3 4" key="1">
    <citation type="submission" date="2019-01" db="EMBL/GenBank/DDBJ databases">
        <title>Egibacter rhizosphaerae EGI 80759T.</title>
        <authorList>
            <person name="Chen D.-D."/>
            <person name="Tian Y."/>
            <person name="Jiao J.-Y."/>
            <person name="Zhang X.-T."/>
            <person name="Zhang Y.-G."/>
            <person name="Zhang Y."/>
            <person name="Xiao M."/>
            <person name="Shu W.-S."/>
            <person name="Li W.-J."/>
        </authorList>
    </citation>
    <scope>NUCLEOTIDE SEQUENCE [LARGE SCALE GENOMIC DNA]</scope>
    <source>
        <strain evidence="3 4">EGI 80759</strain>
    </source>
</reference>
<dbReference type="Pfam" id="PF13561">
    <property type="entry name" value="adh_short_C2"/>
    <property type="match status" value="1"/>
</dbReference>
<keyword evidence="4" id="KW-1185">Reference proteome</keyword>
<dbReference type="AlphaFoldDB" id="A0A411YGY9"/>
<dbReference type="PRINTS" id="PR00081">
    <property type="entry name" value="GDHRDH"/>
</dbReference>
<dbReference type="FunFam" id="3.40.50.720:FF:000084">
    <property type="entry name" value="Short-chain dehydrogenase reductase"/>
    <property type="match status" value="1"/>
</dbReference>
<dbReference type="RefSeq" id="WP_131155479.1">
    <property type="nucleotide sequence ID" value="NZ_CP036402.1"/>
</dbReference>
<dbReference type="SUPFAM" id="SSF51735">
    <property type="entry name" value="NAD(P)-binding Rossmann-fold domains"/>
    <property type="match status" value="1"/>
</dbReference>
<dbReference type="InterPro" id="IPR050259">
    <property type="entry name" value="SDR"/>
</dbReference>
<dbReference type="InterPro" id="IPR036291">
    <property type="entry name" value="NAD(P)-bd_dom_sf"/>
</dbReference>
<proteinExistence type="inferred from homology"/>
<gene>
    <name evidence="3" type="ORF">ER308_13530</name>
</gene>
<evidence type="ECO:0000313" key="4">
    <source>
        <dbReference type="Proteomes" id="UP000291469"/>
    </source>
</evidence>
<dbReference type="CDD" id="cd05344">
    <property type="entry name" value="BKR_like_SDR_like"/>
    <property type="match status" value="1"/>
</dbReference>
<sequence length="261" mass="26690">MATTTTPTALVMAGSKGLGYASAEALGRSGHTVALCGRDSDALGAAARQLEEAGIEALPVTADVADPDALSQLFARVDDALGRLDVLVANAGGPPAGNFDDLDDAAWERAFELTFMSAVRSIRHALPRFRAVGGGRVIVIGSSSVRRPIPGLTSSNAMRPGLAGLVKSLATELGPEGITVNMVSPGRIETERTRTLDAAAAEREGSTSEDIRARTVAGIPMGRMGEPHELGAMVAHLASPASAYVTGQSILVDGGLAPTLP</sequence>
<dbReference type="PANTHER" id="PTHR42879">
    <property type="entry name" value="3-OXOACYL-(ACYL-CARRIER-PROTEIN) REDUCTASE"/>
    <property type="match status" value="1"/>
</dbReference>
<evidence type="ECO:0000313" key="3">
    <source>
        <dbReference type="EMBL" id="QBI20483.1"/>
    </source>
</evidence>
<dbReference type="Proteomes" id="UP000291469">
    <property type="component" value="Chromosome"/>
</dbReference>
<dbReference type="GO" id="GO:0016491">
    <property type="term" value="F:oxidoreductase activity"/>
    <property type="evidence" value="ECO:0007669"/>
    <property type="project" value="UniProtKB-KW"/>
</dbReference>
<keyword evidence="2" id="KW-0560">Oxidoreductase</keyword>